<proteinExistence type="predicted"/>
<evidence type="ECO:0000313" key="3">
    <source>
        <dbReference type="Proteomes" id="UP000002058"/>
    </source>
</evidence>
<dbReference type="HOGENOM" id="CLU_018249_2_1_1"/>
<dbReference type="InterPro" id="IPR053143">
    <property type="entry name" value="Arylsulfate_ST"/>
</dbReference>
<keyword evidence="1" id="KW-0732">Signal</keyword>
<reference evidence="3" key="1">
    <citation type="journal article" date="2009" name="Genome Res.">
        <title>Comparative genomic analyses of the human fungal pathogens Coccidioides and their relatives.</title>
        <authorList>
            <person name="Sharpton T.J."/>
            <person name="Stajich J.E."/>
            <person name="Rounsley S.D."/>
            <person name="Gardner M.J."/>
            <person name="Wortman J.R."/>
            <person name="Jordar V.S."/>
            <person name="Maiti R."/>
            <person name="Kodira C.D."/>
            <person name="Neafsey D.E."/>
            <person name="Zeng Q."/>
            <person name="Hung C.-Y."/>
            <person name="McMahan C."/>
            <person name="Muszewska A."/>
            <person name="Grynberg M."/>
            <person name="Mandel M.A."/>
            <person name="Kellner E.M."/>
            <person name="Barker B.M."/>
            <person name="Galgiani J.N."/>
            <person name="Orbach M.J."/>
            <person name="Kirkland T.N."/>
            <person name="Cole G.T."/>
            <person name="Henn M.R."/>
            <person name="Birren B.W."/>
            <person name="Taylor J.W."/>
        </authorList>
    </citation>
    <scope>NUCLEOTIDE SEQUENCE [LARGE SCALE GENOMIC DNA]</scope>
    <source>
        <strain evidence="3">UAMH 1704</strain>
    </source>
</reference>
<evidence type="ECO:0000313" key="2">
    <source>
        <dbReference type="EMBL" id="EEP80696.1"/>
    </source>
</evidence>
<dbReference type="RefSeq" id="XP_002584849.1">
    <property type="nucleotide sequence ID" value="XM_002584803.1"/>
</dbReference>
<dbReference type="Pfam" id="PF14269">
    <property type="entry name" value="Arylsulfotran_2"/>
    <property type="match status" value="1"/>
</dbReference>
<keyword evidence="3" id="KW-1185">Reference proteome</keyword>
<organism evidence="2 3">
    <name type="scientific">Uncinocarpus reesii (strain UAMH 1704)</name>
    <dbReference type="NCBI Taxonomy" id="336963"/>
    <lineage>
        <taxon>Eukaryota</taxon>
        <taxon>Fungi</taxon>
        <taxon>Dikarya</taxon>
        <taxon>Ascomycota</taxon>
        <taxon>Pezizomycotina</taxon>
        <taxon>Eurotiomycetes</taxon>
        <taxon>Eurotiomycetidae</taxon>
        <taxon>Onygenales</taxon>
        <taxon>Onygenaceae</taxon>
        <taxon>Uncinocarpus</taxon>
    </lineage>
</organism>
<dbReference type="GeneID" id="8443445"/>
<evidence type="ECO:0008006" key="4">
    <source>
        <dbReference type="Google" id="ProtNLM"/>
    </source>
</evidence>
<dbReference type="PANTHER" id="PTHR35340:SF6">
    <property type="entry name" value="ASST-DOMAIN-CONTAINING PROTEIN"/>
    <property type="match status" value="1"/>
</dbReference>
<feature type="chain" id="PRO_5002938054" description="ASST-domain-containing protein" evidence="1">
    <location>
        <begin position="26"/>
        <end position="491"/>
    </location>
</feature>
<dbReference type="VEuPathDB" id="FungiDB:UREG_05538"/>
<protein>
    <recommendedName>
        <fullName evidence="4">ASST-domain-containing protein</fullName>
    </recommendedName>
</protein>
<dbReference type="EMBL" id="CH476617">
    <property type="protein sequence ID" value="EEP80696.1"/>
    <property type="molecule type" value="Genomic_DNA"/>
</dbReference>
<dbReference type="InParanoid" id="C4JSU9"/>
<sequence length="491" mass="54578">MRPFSPLWASCLAAFFTVNTGVAVAQSPPNPNATWPLQSFQSTDIQTPYLNVTKNGKTELGYLFFTPRGMNGGHSSIFEDNGQLVWQGPKGAIFAFEPQMLDGEPVLVYWDGVLNGTGYGYGSINILDNTYQRIHEVTLSGEDFKTSYEPRTFPSYISIHEGFITEKGSIIVTAVNVTQFDLESVGGPRDGWVMDSLIYEIDIKTNKVSFRWSALEHISEIPFDLSQKPLGGSGVSEKDPWNYFHLNSAAKYGDSYLVSFRYGCAAILIARDGTVTWQLNHEVRLASLSKDKAVFYAHNNENSDFTNMTETTTGLVLDLDLKAMTASLSRKLWNSQHPVASRAQGSFQNLPNKHVLLGHGVIPVIEEYDEHGALVMDARFGFDNTISTYRAYRHFWKGVPKTKPSVKACRDAETKEVVVFVSWNGATGVESWKLYKSPRRWWPKLVKTAPRNGFETIIRARDAGDRIVVKAVGGPNNGVQSEVITVDGGCN</sequence>
<dbReference type="KEGG" id="ure:UREG_05538"/>
<dbReference type="STRING" id="336963.C4JSU9"/>
<accession>C4JSU9</accession>
<dbReference type="InterPro" id="IPR039535">
    <property type="entry name" value="ASST-like"/>
</dbReference>
<dbReference type="AlphaFoldDB" id="C4JSU9"/>
<evidence type="ECO:0000256" key="1">
    <source>
        <dbReference type="SAM" id="SignalP"/>
    </source>
</evidence>
<name>C4JSU9_UNCRE</name>
<feature type="signal peptide" evidence="1">
    <location>
        <begin position="1"/>
        <end position="25"/>
    </location>
</feature>
<dbReference type="eggNOG" id="ENOG502SHE7">
    <property type="taxonomic scope" value="Eukaryota"/>
</dbReference>
<dbReference type="OrthoDB" id="5427350at2759"/>
<dbReference type="Proteomes" id="UP000002058">
    <property type="component" value="Unassembled WGS sequence"/>
</dbReference>
<gene>
    <name evidence="2" type="ORF">UREG_05538</name>
</gene>
<dbReference type="OMA" id="EPVLAYW"/>
<dbReference type="PANTHER" id="PTHR35340">
    <property type="entry name" value="PQQ ENZYME REPEAT PROTEIN-RELATED"/>
    <property type="match status" value="1"/>
</dbReference>